<dbReference type="Proteomes" id="UP000678393">
    <property type="component" value="Unassembled WGS sequence"/>
</dbReference>
<keyword evidence="3" id="KW-1185">Reference proteome</keyword>
<name>A0A8S4A4R3_9EUPU</name>
<proteinExistence type="predicted"/>
<feature type="region of interest" description="Disordered" evidence="1">
    <location>
        <begin position="187"/>
        <end position="212"/>
    </location>
</feature>
<evidence type="ECO:0000313" key="3">
    <source>
        <dbReference type="Proteomes" id="UP000678393"/>
    </source>
</evidence>
<evidence type="ECO:0000313" key="2">
    <source>
        <dbReference type="EMBL" id="CAG5136863.1"/>
    </source>
</evidence>
<feature type="region of interest" description="Disordered" evidence="1">
    <location>
        <begin position="718"/>
        <end position="763"/>
    </location>
</feature>
<feature type="region of interest" description="Disordered" evidence="1">
    <location>
        <begin position="646"/>
        <end position="697"/>
    </location>
</feature>
<feature type="compositionally biased region" description="Polar residues" evidence="1">
    <location>
        <begin position="672"/>
        <end position="685"/>
    </location>
</feature>
<reference evidence="2" key="1">
    <citation type="submission" date="2021-04" db="EMBL/GenBank/DDBJ databases">
        <authorList>
            <consortium name="Molecular Ecology Group"/>
        </authorList>
    </citation>
    <scope>NUCLEOTIDE SEQUENCE</scope>
</reference>
<feature type="compositionally biased region" description="Polar residues" evidence="1">
    <location>
        <begin position="729"/>
        <end position="749"/>
    </location>
</feature>
<accession>A0A8S4A4R3</accession>
<organism evidence="2 3">
    <name type="scientific">Candidula unifasciata</name>
    <dbReference type="NCBI Taxonomy" id="100452"/>
    <lineage>
        <taxon>Eukaryota</taxon>
        <taxon>Metazoa</taxon>
        <taxon>Spiralia</taxon>
        <taxon>Lophotrochozoa</taxon>
        <taxon>Mollusca</taxon>
        <taxon>Gastropoda</taxon>
        <taxon>Heterobranchia</taxon>
        <taxon>Euthyneura</taxon>
        <taxon>Panpulmonata</taxon>
        <taxon>Eupulmonata</taxon>
        <taxon>Stylommatophora</taxon>
        <taxon>Helicina</taxon>
        <taxon>Helicoidea</taxon>
        <taxon>Geomitridae</taxon>
        <taxon>Candidula</taxon>
    </lineage>
</organism>
<dbReference type="OrthoDB" id="5859304at2759"/>
<feature type="non-terminal residue" evidence="2">
    <location>
        <position position="824"/>
    </location>
</feature>
<feature type="compositionally biased region" description="Basic and acidic residues" evidence="1">
    <location>
        <begin position="686"/>
        <end position="695"/>
    </location>
</feature>
<dbReference type="EMBL" id="CAJHNH020008581">
    <property type="protein sequence ID" value="CAG5136863.1"/>
    <property type="molecule type" value="Genomic_DNA"/>
</dbReference>
<evidence type="ECO:0000256" key="1">
    <source>
        <dbReference type="SAM" id="MobiDB-lite"/>
    </source>
</evidence>
<gene>
    <name evidence="2" type="ORF">CUNI_LOCUS22421</name>
</gene>
<sequence>MHRVDISIKASNKIENIALGLLMEDAQNFVSMVVGYYHIFVDRDKRILEKTVGKNTSDPHVPSYDSHHRVMPSPWAYPEDLVSEVVEPCRGGSGGEDEKIIDLSQEPPQYEKNEEYTAKMIQGLNVQVQTNYLQTDQATSHLQPQETLVSFKASPASNRNNSVLHILEVSTSTEDVGSEIENISKIPSIESEYPPETSSFNINGLGHDQHDRLLSDTASSTSSLSMNEASERQALLGDQQNKEEGSPTRFLALKTAAKMNDGMDADSDDTDSMGTPHASPAKSRQLTRTASNELALQSFGLHSPDTGAEVDFQNMDENIQVTANGTMEGYQSAYSTQRGVNQGLYYDPDIIDLTNFPPPETPENDLVLDFTDSNFPPPGFSSHTSLSNWTSNDTALQLITLPRASSTPNRLERSASTGNCPDFLDDDIDALIAQFIIPPPPSLSVTSDASLSVSDNNDNIDDLAHLIIPPPPPNIVNSSQLEYISVVPPVHDTTASGQDIEKSSGKHVFRHKRSSSLDVNFLRSSKDQFDPKYRSVSMDDNKNIIDATSKKMSSLDTNGVTGSDSVNGIMGNSPASVSEKLHSLLQSLPTFAKECDQTNCNADVAKTGPLQIHRSSSLDLITTQTKQRDPNSIPIFTRSSSLRLKWPPLRPRSQSCEPVASDSFTARKPDSHTMTNLSGTSIKSSSAKDLDKPSHGSESFATMKAKLKDYRDYLLSKSKSSASKKHTASPDSKQSLESGLPHRSNSFSKLFSRKGSKSDEYGSANLASADDNWELKEAKPTSSMSLTGELVVEQREEKRVPVVRDALGLNRPTLRPLSNTLNQV</sequence>
<protein>
    <submittedName>
        <fullName evidence="2">Uncharacterized protein</fullName>
    </submittedName>
</protein>
<dbReference type="AlphaFoldDB" id="A0A8S4A4R3"/>
<feature type="region of interest" description="Disordered" evidence="1">
    <location>
        <begin position="261"/>
        <end position="288"/>
    </location>
</feature>
<comment type="caution">
    <text evidence="2">The sequence shown here is derived from an EMBL/GenBank/DDBJ whole genome shotgun (WGS) entry which is preliminary data.</text>
</comment>
<feature type="non-terminal residue" evidence="2">
    <location>
        <position position="1"/>
    </location>
</feature>